<evidence type="ECO:0000313" key="2">
    <source>
        <dbReference type="EMBL" id="OHX68253.1"/>
    </source>
</evidence>
<dbReference type="SUPFAM" id="SSF81343">
    <property type="entry name" value="Fumarate reductase respiratory complex transmembrane subunits"/>
    <property type="match status" value="1"/>
</dbReference>
<reference evidence="2 3" key="1">
    <citation type="journal article" date="2012" name="Int. J. Syst. Evol. Microbiol.">
        <title>Flammeovirga pacifica sp. nov., isolated from deep-sea sediment.</title>
        <authorList>
            <person name="Xu H."/>
            <person name="Fu Y."/>
            <person name="Yang N."/>
            <person name="Ding Z."/>
            <person name="Lai Q."/>
            <person name="Zeng R."/>
        </authorList>
    </citation>
    <scope>NUCLEOTIDE SEQUENCE [LARGE SCALE GENOMIC DNA]</scope>
    <source>
        <strain evidence="3">DSM 24597 / LMG 26175 / WPAGA1</strain>
    </source>
</reference>
<name>A0A1S1Z522_FLAPC</name>
<keyword evidence="3" id="KW-1185">Reference proteome</keyword>
<dbReference type="CDD" id="cd03498">
    <property type="entry name" value="SQR_TypeB_2_TM"/>
    <property type="match status" value="1"/>
</dbReference>
<keyword evidence="1" id="KW-1133">Transmembrane helix</keyword>
<dbReference type="Proteomes" id="UP000179797">
    <property type="component" value="Unassembled WGS sequence"/>
</dbReference>
<dbReference type="RefSeq" id="WP_044223526.1">
    <property type="nucleotide sequence ID" value="NZ_JRYR02000001.1"/>
</dbReference>
<accession>A0A1S1Z522</accession>
<organism evidence="2 3">
    <name type="scientific">Flammeovirga pacifica</name>
    <dbReference type="NCBI Taxonomy" id="915059"/>
    <lineage>
        <taxon>Bacteria</taxon>
        <taxon>Pseudomonadati</taxon>
        <taxon>Bacteroidota</taxon>
        <taxon>Cytophagia</taxon>
        <taxon>Cytophagales</taxon>
        <taxon>Flammeovirgaceae</taxon>
        <taxon>Flammeovirga</taxon>
    </lineage>
</organism>
<dbReference type="Gene3D" id="1.20.1300.10">
    <property type="entry name" value="Fumarate reductase/succinate dehydrogenase, transmembrane subunit"/>
    <property type="match status" value="1"/>
</dbReference>
<feature type="transmembrane region" description="Helical" evidence="1">
    <location>
        <begin position="198"/>
        <end position="223"/>
    </location>
</feature>
<dbReference type="AlphaFoldDB" id="A0A1S1Z522"/>
<dbReference type="GO" id="GO:0016020">
    <property type="term" value="C:membrane"/>
    <property type="evidence" value="ECO:0007669"/>
    <property type="project" value="InterPro"/>
</dbReference>
<proteinExistence type="predicted"/>
<keyword evidence="1" id="KW-0472">Membrane</keyword>
<sequence length="225" mass="24536">MSWQKSLSSTIGRKIMMSLSGILLILFLAGHVSGNMTLLLGKADAFNAYAHFMSTNPAVQVIANVFKLFFVGHIFYAILLTRQNKKARGGEAYKVSNKDGSSVSKYMGVLGSVIGVFLVIHLSQYWAVMHEYAGTIGTTTVDGVQMKDLYSVVATSYQNPMIVGGYVVSMIILAYHLWHGFASAFQTLGINNKRYTPVISFVGKAYSIIVPLLFAAIPVAMFING</sequence>
<dbReference type="STRING" id="915059.NH26_18825"/>
<feature type="transmembrane region" description="Helical" evidence="1">
    <location>
        <begin position="58"/>
        <end position="79"/>
    </location>
</feature>
<evidence type="ECO:0000256" key="1">
    <source>
        <dbReference type="SAM" id="Phobius"/>
    </source>
</evidence>
<feature type="transmembrane region" description="Helical" evidence="1">
    <location>
        <begin position="106"/>
        <end position="127"/>
    </location>
</feature>
<dbReference type="InterPro" id="IPR034804">
    <property type="entry name" value="SQR/QFR_C/D"/>
</dbReference>
<keyword evidence="1" id="KW-0812">Transmembrane</keyword>
<gene>
    <name evidence="2" type="ORF">NH26_18825</name>
</gene>
<dbReference type="NCBIfam" id="TIGR02046">
    <property type="entry name" value="sdhC_b558_fam"/>
    <property type="match status" value="1"/>
</dbReference>
<comment type="caution">
    <text evidence="2">The sequence shown here is derived from an EMBL/GenBank/DDBJ whole genome shotgun (WGS) entry which is preliminary data.</text>
</comment>
<protein>
    <recommendedName>
        <fullName evidence="4">Succinate dehydrogenase</fullName>
    </recommendedName>
</protein>
<dbReference type="EMBL" id="JRYR02000001">
    <property type="protein sequence ID" value="OHX68253.1"/>
    <property type="molecule type" value="Genomic_DNA"/>
</dbReference>
<evidence type="ECO:0008006" key="4">
    <source>
        <dbReference type="Google" id="ProtNLM"/>
    </source>
</evidence>
<feature type="transmembrane region" description="Helical" evidence="1">
    <location>
        <begin position="157"/>
        <end position="178"/>
    </location>
</feature>
<dbReference type="OrthoDB" id="9802842at2"/>
<dbReference type="InterPro" id="IPR011138">
    <property type="entry name" value="Cytochrome_b-558"/>
</dbReference>
<evidence type="ECO:0000313" key="3">
    <source>
        <dbReference type="Proteomes" id="UP000179797"/>
    </source>
</evidence>